<sequence length="782" mass="82606">MPARSPPRSLTVMVPELLESFPAPPSFIPPSPRTPMHSQPTSNPSTSSHIPPNPPPSLPPTGPLPPLPTGPSPITEEETLLFLSSASRLKRLSKLSIISTSSRRDSTATTASVNSNGSTNGGVPGLSPSMSGSSISSSSSSSTSSSARIRTESLTSSHSLRSYPSTSSLSVLSASASHSHRLPISVEKSPPVRLLPPMEISITEEDDGISTSADLTAVTLDFLCSDMDEDNCLPQFPLPPRSTPSQPFGKSKKSSPPPSSFKSPPPVTTSPFPLSFPNKEGDTPRGRTSPDIQTIISETPKPRRRKSSLLSNSSSRERPQPGALPLNRQPQRSSAPSAILGQPSPLRPSVARKLSLPVGRHEGASDAEMDEIDMDRLERELEGDGTESDSSLDLHTPFAHVMLRDGLISPRSKVIAALDTSTRPGSTISTASVKTKTGLFKDHRDTLKRRRRHRDGRLLRGGIGLTTGLGWSDSEDEDSPSPLTRRLSSMAISRTSSVASMRSLPGAGPSPLSRTQSTVSADGTWTRQSSTRSSTFSNSSSSSARLPTTREDDDTELPPPLPPKDNHATRSLPTRRSQPTTPTTPGPRTLKSKPSLKSIPTPSEFGVVERPPITQSLSGGPRPLKLGTSSSMLRSTSLGNSPLANGRSMSNPVVRSTGSLDSRNRTKSVPSSITVSPSPLLKNSKSLQRPVPVPTSSIPNVSSPLLDPSRQRSRIGTGMMYKKSGPLTSEFGIASGLKRPTLTTSGLPGVRSQRLGVPSPLRTGGSSGGSSPSSSVEFGIAL</sequence>
<keyword evidence="3" id="KW-1185">Reference proteome</keyword>
<feature type="compositionally biased region" description="Polar residues" evidence="1">
    <location>
        <begin position="694"/>
        <end position="703"/>
    </location>
</feature>
<feature type="region of interest" description="Disordered" evidence="1">
    <location>
        <begin position="740"/>
        <end position="782"/>
    </location>
</feature>
<dbReference type="EMBL" id="WIUZ02000014">
    <property type="protein sequence ID" value="KAF9781210.1"/>
    <property type="molecule type" value="Genomic_DNA"/>
</dbReference>
<evidence type="ECO:0000313" key="2">
    <source>
        <dbReference type="EMBL" id="KAF9781210.1"/>
    </source>
</evidence>
<dbReference type="OrthoDB" id="3064136at2759"/>
<feature type="region of interest" description="Disordered" evidence="1">
    <location>
        <begin position="19"/>
        <end position="79"/>
    </location>
</feature>
<feature type="compositionally biased region" description="Low complexity" evidence="1">
    <location>
        <begin position="524"/>
        <end position="547"/>
    </location>
</feature>
<name>A0A9P6L3N0_9AGAM</name>
<feature type="compositionally biased region" description="Polar residues" evidence="1">
    <location>
        <begin position="512"/>
        <end position="523"/>
    </location>
</feature>
<feature type="compositionally biased region" description="Polar residues" evidence="1">
    <location>
        <begin position="486"/>
        <end position="500"/>
    </location>
</feature>
<feature type="compositionally biased region" description="Pro residues" evidence="1">
    <location>
        <begin position="51"/>
        <end position="71"/>
    </location>
</feature>
<feature type="compositionally biased region" description="Low complexity" evidence="1">
    <location>
        <begin position="99"/>
        <end position="112"/>
    </location>
</feature>
<organism evidence="2 3">
    <name type="scientific">Thelephora terrestris</name>
    <dbReference type="NCBI Taxonomy" id="56493"/>
    <lineage>
        <taxon>Eukaryota</taxon>
        <taxon>Fungi</taxon>
        <taxon>Dikarya</taxon>
        <taxon>Basidiomycota</taxon>
        <taxon>Agaricomycotina</taxon>
        <taxon>Agaricomycetes</taxon>
        <taxon>Thelephorales</taxon>
        <taxon>Thelephoraceae</taxon>
        <taxon>Thelephora</taxon>
    </lineage>
</organism>
<feature type="compositionally biased region" description="Low complexity" evidence="1">
    <location>
        <begin position="153"/>
        <end position="164"/>
    </location>
</feature>
<feature type="region of interest" description="Disordered" evidence="1">
    <location>
        <begin position="99"/>
        <end position="164"/>
    </location>
</feature>
<reference evidence="2" key="1">
    <citation type="journal article" date="2020" name="Nat. Commun.">
        <title>Large-scale genome sequencing of mycorrhizal fungi provides insights into the early evolution of symbiotic traits.</title>
        <authorList>
            <person name="Miyauchi S."/>
            <person name="Kiss E."/>
            <person name="Kuo A."/>
            <person name="Drula E."/>
            <person name="Kohler A."/>
            <person name="Sanchez-Garcia M."/>
            <person name="Morin E."/>
            <person name="Andreopoulos B."/>
            <person name="Barry K.W."/>
            <person name="Bonito G."/>
            <person name="Buee M."/>
            <person name="Carver A."/>
            <person name="Chen C."/>
            <person name="Cichocki N."/>
            <person name="Clum A."/>
            <person name="Culley D."/>
            <person name="Crous P.W."/>
            <person name="Fauchery L."/>
            <person name="Girlanda M."/>
            <person name="Hayes R.D."/>
            <person name="Keri Z."/>
            <person name="LaButti K."/>
            <person name="Lipzen A."/>
            <person name="Lombard V."/>
            <person name="Magnuson J."/>
            <person name="Maillard F."/>
            <person name="Murat C."/>
            <person name="Nolan M."/>
            <person name="Ohm R.A."/>
            <person name="Pangilinan J."/>
            <person name="Pereira M.F."/>
            <person name="Perotto S."/>
            <person name="Peter M."/>
            <person name="Pfister S."/>
            <person name="Riley R."/>
            <person name="Sitrit Y."/>
            <person name="Stielow J.B."/>
            <person name="Szollosi G."/>
            <person name="Zifcakova L."/>
            <person name="Stursova M."/>
            <person name="Spatafora J.W."/>
            <person name="Tedersoo L."/>
            <person name="Vaario L.M."/>
            <person name="Yamada A."/>
            <person name="Yan M."/>
            <person name="Wang P."/>
            <person name="Xu J."/>
            <person name="Bruns T."/>
            <person name="Baldrian P."/>
            <person name="Vilgalys R."/>
            <person name="Dunand C."/>
            <person name="Henrissat B."/>
            <person name="Grigoriev I.V."/>
            <person name="Hibbett D."/>
            <person name="Nagy L.G."/>
            <person name="Martin F.M."/>
        </authorList>
    </citation>
    <scope>NUCLEOTIDE SEQUENCE</scope>
    <source>
        <strain evidence="2">UH-Tt-Lm1</strain>
    </source>
</reference>
<feature type="compositionally biased region" description="Pro residues" evidence="1">
    <location>
        <begin position="255"/>
        <end position="268"/>
    </location>
</feature>
<evidence type="ECO:0000256" key="1">
    <source>
        <dbReference type="SAM" id="MobiDB-lite"/>
    </source>
</evidence>
<evidence type="ECO:0000313" key="3">
    <source>
        <dbReference type="Proteomes" id="UP000736335"/>
    </source>
</evidence>
<feature type="compositionally biased region" description="Low complexity" evidence="1">
    <location>
        <begin position="40"/>
        <end position="50"/>
    </location>
</feature>
<feature type="region of interest" description="Disordered" evidence="1">
    <location>
        <begin position="233"/>
        <end position="349"/>
    </location>
</feature>
<feature type="compositionally biased region" description="Low complexity" evidence="1">
    <location>
        <begin position="127"/>
        <end position="146"/>
    </location>
</feature>
<feature type="compositionally biased region" description="Pro residues" evidence="1">
    <location>
        <begin position="22"/>
        <end position="33"/>
    </location>
</feature>
<feature type="compositionally biased region" description="Polar residues" evidence="1">
    <location>
        <begin position="627"/>
        <end position="661"/>
    </location>
</feature>
<dbReference type="Proteomes" id="UP000736335">
    <property type="component" value="Unassembled WGS sequence"/>
</dbReference>
<feature type="compositionally biased region" description="Basic residues" evidence="1">
    <location>
        <begin position="446"/>
        <end position="455"/>
    </location>
</feature>
<proteinExistence type="predicted"/>
<feature type="region of interest" description="Disordered" evidence="1">
    <location>
        <begin position="444"/>
        <end position="712"/>
    </location>
</feature>
<feature type="compositionally biased region" description="Low complexity" evidence="1">
    <location>
        <begin position="668"/>
        <end position="687"/>
    </location>
</feature>
<protein>
    <submittedName>
        <fullName evidence="2">Uncharacterized protein</fullName>
    </submittedName>
</protein>
<comment type="caution">
    <text evidence="2">The sequence shown here is derived from an EMBL/GenBank/DDBJ whole genome shotgun (WGS) entry which is preliminary data.</text>
</comment>
<accession>A0A9P6L3N0</accession>
<reference evidence="2" key="2">
    <citation type="submission" date="2020-11" db="EMBL/GenBank/DDBJ databases">
        <authorList>
            <consortium name="DOE Joint Genome Institute"/>
            <person name="Kuo A."/>
            <person name="Miyauchi S."/>
            <person name="Kiss E."/>
            <person name="Drula E."/>
            <person name="Kohler A."/>
            <person name="Sanchez-Garcia M."/>
            <person name="Andreopoulos B."/>
            <person name="Barry K.W."/>
            <person name="Bonito G."/>
            <person name="Buee M."/>
            <person name="Carver A."/>
            <person name="Chen C."/>
            <person name="Cichocki N."/>
            <person name="Clum A."/>
            <person name="Culley D."/>
            <person name="Crous P.W."/>
            <person name="Fauchery L."/>
            <person name="Girlanda M."/>
            <person name="Hayes R."/>
            <person name="Keri Z."/>
            <person name="Labutti K."/>
            <person name="Lipzen A."/>
            <person name="Lombard V."/>
            <person name="Magnuson J."/>
            <person name="Maillard F."/>
            <person name="Morin E."/>
            <person name="Murat C."/>
            <person name="Nolan M."/>
            <person name="Ohm R."/>
            <person name="Pangilinan J."/>
            <person name="Pereira M."/>
            <person name="Perotto S."/>
            <person name="Peter M."/>
            <person name="Riley R."/>
            <person name="Sitrit Y."/>
            <person name="Stielow B."/>
            <person name="Szollosi G."/>
            <person name="Zifcakova L."/>
            <person name="Stursova M."/>
            <person name="Spatafora J.W."/>
            <person name="Tedersoo L."/>
            <person name="Vaario L.-M."/>
            <person name="Yamada A."/>
            <person name="Yan M."/>
            <person name="Wang P."/>
            <person name="Xu J."/>
            <person name="Bruns T."/>
            <person name="Baldrian P."/>
            <person name="Vilgalys R."/>
            <person name="Henrissat B."/>
            <person name="Grigoriev I.V."/>
            <person name="Hibbett D."/>
            <person name="Nagy L.G."/>
            <person name="Martin F.M."/>
        </authorList>
    </citation>
    <scope>NUCLEOTIDE SEQUENCE</scope>
    <source>
        <strain evidence="2">UH-Tt-Lm1</strain>
    </source>
</reference>
<gene>
    <name evidence="2" type="ORF">BJ322DRAFT_259590</name>
</gene>
<feature type="compositionally biased region" description="Low complexity" evidence="1">
    <location>
        <begin position="569"/>
        <end position="589"/>
    </location>
</feature>
<dbReference type="AlphaFoldDB" id="A0A9P6L3N0"/>